<dbReference type="Pfam" id="PF00211">
    <property type="entry name" value="Guanylate_cyc"/>
    <property type="match status" value="1"/>
</dbReference>
<proteinExistence type="predicted"/>
<evidence type="ECO:0000313" key="4">
    <source>
        <dbReference type="EMBL" id="EFC38051.1"/>
    </source>
</evidence>
<dbReference type="AlphaFoldDB" id="D2VYF8"/>
<evidence type="ECO:0000256" key="1">
    <source>
        <dbReference type="SAM" id="MobiDB-lite"/>
    </source>
</evidence>
<feature type="domain" description="Guanylate cyclase" evidence="3">
    <location>
        <begin position="850"/>
        <end position="988"/>
    </location>
</feature>
<feature type="transmembrane region" description="Helical" evidence="2">
    <location>
        <begin position="341"/>
        <end position="368"/>
    </location>
</feature>
<dbReference type="Gene3D" id="3.30.70.1230">
    <property type="entry name" value="Nucleotide cyclase"/>
    <property type="match status" value="1"/>
</dbReference>
<feature type="transmembrane region" description="Helical" evidence="2">
    <location>
        <begin position="733"/>
        <end position="757"/>
    </location>
</feature>
<evidence type="ECO:0000259" key="3">
    <source>
        <dbReference type="PROSITE" id="PS50125"/>
    </source>
</evidence>
<feature type="region of interest" description="Disordered" evidence="1">
    <location>
        <begin position="151"/>
        <end position="175"/>
    </location>
</feature>
<evidence type="ECO:0000256" key="2">
    <source>
        <dbReference type="SAM" id="Phobius"/>
    </source>
</evidence>
<keyword evidence="2" id="KW-0812">Transmembrane</keyword>
<protein>
    <submittedName>
        <fullName evidence="4">Predicted protein</fullName>
    </submittedName>
</protein>
<keyword evidence="2" id="KW-1133">Transmembrane helix</keyword>
<dbReference type="VEuPathDB" id="AmoebaDB:NAEGRDRAFT_53252"/>
<name>D2VYF8_NAEGR</name>
<dbReference type="PANTHER" id="PTHR43081">
    <property type="entry name" value="ADENYLATE CYCLASE, TERMINAL-DIFFERENTIATION SPECIFIC-RELATED"/>
    <property type="match status" value="1"/>
</dbReference>
<feature type="compositionally biased region" description="Polar residues" evidence="1">
    <location>
        <begin position="1"/>
        <end position="29"/>
    </location>
</feature>
<feature type="compositionally biased region" description="Basic and acidic residues" evidence="1">
    <location>
        <begin position="219"/>
        <end position="229"/>
    </location>
</feature>
<dbReference type="PROSITE" id="PS50125">
    <property type="entry name" value="GUANYLATE_CYCLASE_2"/>
    <property type="match status" value="1"/>
</dbReference>
<keyword evidence="2" id="KW-0472">Membrane</keyword>
<dbReference type="InParanoid" id="D2VYF8"/>
<dbReference type="PANTHER" id="PTHR43081:SF1">
    <property type="entry name" value="ADENYLATE CYCLASE, TERMINAL-DIFFERENTIATION SPECIFIC"/>
    <property type="match status" value="1"/>
</dbReference>
<dbReference type="InterPro" id="IPR050697">
    <property type="entry name" value="Adenylyl/Guanylyl_Cyclase_3/4"/>
</dbReference>
<dbReference type="OMA" id="ERHEIHA"/>
<dbReference type="RefSeq" id="XP_002670795.1">
    <property type="nucleotide sequence ID" value="XM_002670749.1"/>
</dbReference>
<feature type="region of interest" description="Disordered" evidence="1">
    <location>
        <begin position="1"/>
        <end position="31"/>
    </location>
</feature>
<accession>D2VYF8</accession>
<gene>
    <name evidence="4" type="ORF">NAEGRDRAFT_53252</name>
</gene>
<dbReference type="GO" id="GO:0035556">
    <property type="term" value="P:intracellular signal transduction"/>
    <property type="evidence" value="ECO:0007669"/>
    <property type="project" value="InterPro"/>
</dbReference>
<dbReference type="EMBL" id="GG738911">
    <property type="protein sequence ID" value="EFC38051.1"/>
    <property type="molecule type" value="Genomic_DNA"/>
</dbReference>
<dbReference type="CDD" id="cd07302">
    <property type="entry name" value="CHD"/>
    <property type="match status" value="1"/>
</dbReference>
<keyword evidence="5" id="KW-1185">Reference proteome</keyword>
<feature type="compositionally biased region" description="Low complexity" evidence="1">
    <location>
        <begin position="199"/>
        <end position="216"/>
    </location>
</feature>
<dbReference type="Proteomes" id="UP000006671">
    <property type="component" value="Unassembled WGS sequence"/>
</dbReference>
<sequence>MIHTTPSSGTSETSHYLLPNQGNENNRIFSSPSSLEYSLSSLGSHSPQFYHSPPTSPESLNLMENHNENHRLVQDQHEDLKYLDDNSGQHQYSMETGQSSITTENHHNNCDSYEVSLNIDDGHMNGHETDEFRVDTGIRSVLRRFSWLTLGSSSSTTPRSRHSIGLPTTNNLFSPPITETRKFSIGQKQHPNTAFVLMSPQSPRTTTPSPTTSSSSMAHELEQQNHESVETPVSSLVDQDIAQSGDVTPVQSNNYRANTYSPPPFTRTISVVLNDITNSPVGVERRRRDSIASNKKVNERANSIAYRTSNITNLINNTSFHSTKKQLEKEKKRRGESCSKFCHSFFTISNILMGIFILQAIVCLIFGISIMRAGGAILDVKIREYQFLQIRAFVEERISSFTSKYTTMTNHMMEGLKGIPINDNVALLRFFDYVAITFGTDTSLNRMEFYRMDDSFSMLRDFNNGKSVISINSISNPSMFSTYLWPKTLTFVENPNGYYASSSDTSYSIYKNYMYGPILELNEIFNNSAVLNNFILNNQEVFCKSLSSNIPSNYNNFKWVPSKSIQNSSIFLHYPVYISNNYNHTIVSPNTRKMFIVNSDQNLENSYLFGVFSLHFSIDRFTTLLNVQNERFYLQSEYSSNTSFIMNTWGDILATRGDGNESLHNIQLIYKTIMKHGLKKNCEVESEVIDIPNTRLTARLSYTCDGHGLNLVLVVEMDNSDSFIPLLLANNSILSFVASFLLIIVSIIVMIAVLRALNTSMERMSKKLHRITRLKQRESEGGKSFSQIISDFFPNTSMTVFYEVREIENLIMLLGQGMDALKKFLPEPFVKEIILSKPLPFNVATKKHLTILFCELAGCDKMADTIDIPLFLEMITEYSSIMCKIIQDHKGMIDRFDGGTAMCLFSFQDNTLIPTEQNQEVNACHAAMDIIYMMEDFKTKWQKRTGHPIHIEIGINSGEIYYGNFNCTDSRSSYSVLGASLDIASTLQRFNFSYSTQVLIGEETFLKVKDIFVCYFVDLVRFSGYKKRRGMKIYSLECPVRESTDLERKIALDLEQVQQKIMEKSYASALSLCGQVMLFNDRPQVSYLHNRLSHAKEESEKVIPNDNDLFSTVANFGIDPEEILSFL</sequence>
<dbReference type="GeneID" id="8857946"/>
<feature type="region of interest" description="Disordered" evidence="1">
    <location>
        <begin position="194"/>
        <end position="233"/>
    </location>
</feature>
<dbReference type="SUPFAM" id="SSF55073">
    <property type="entry name" value="Nucleotide cyclase"/>
    <property type="match status" value="1"/>
</dbReference>
<dbReference type="InterPro" id="IPR029787">
    <property type="entry name" value="Nucleotide_cyclase"/>
</dbReference>
<evidence type="ECO:0000313" key="5">
    <source>
        <dbReference type="Proteomes" id="UP000006671"/>
    </source>
</evidence>
<dbReference type="InterPro" id="IPR001054">
    <property type="entry name" value="A/G_cyclase"/>
</dbReference>
<dbReference type="GO" id="GO:0009190">
    <property type="term" value="P:cyclic nucleotide biosynthetic process"/>
    <property type="evidence" value="ECO:0007669"/>
    <property type="project" value="InterPro"/>
</dbReference>
<dbReference type="KEGG" id="ngr:NAEGRDRAFT_53252"/>
<organism evidence="5">
    <name type="scientific">Naegleria gruberi</name>
    <name type="common">Amoeba</name>
    <dbReference type="NCBI Taxonomy" id="5762"/>
    <lineage>
        <taxon>Eukaryota</taxon>
        <taxon>Discoba</taxon>
        <taxon>Heterolobosea</taxon>
        <taxon>Tetramitia</taxon>
        <taxon>Eutetramitia</taxon>
        <taxon>Vahlkampfiidae</taxon>
        <taxon>Naegleria</taxon>
    </lineage>
</organism>
<reference evidence="4 5" key="1">
    <citation type="journal article" date="2010" name="Cell">
        <title>The genome of Naegleria gruberi illuminates early eukaryotic versatility.</title>
        <authorList>
            <person name="Fritz-Laylin L.K."/>
            <person name="Prochnik S.E."/>
            <person name="Ginger M.L."/>
            <person name="Dacks J.B."/>
            <person name="Carpenter M.L."/>
            <person name="Field M.C."/>
            <person name="Kuo A."/>
            <person name="Paredez A."/>
            <person name="Chapman J."/>
            <person name="Pham J."/>
            <person name="Shu S."/>
            <person name="Neupane R."/>
            <person name="Cipriano M."/>
            <person name="Mancuso J."/>
            <person name="Tu H."/>
            <person name="Salamov A."/>
            <person name="Lindquist E."/>
            <person name="Shapiro H."/>
            <person name="Lucas S."/>
            <person name="Grigoriev I.V."/>
            <person name="Cande W.Z."/>
            <person name="Fulton C."/>
            <person name="Rokhsar D.S."/>
            <person name="Dawson S.C."/>
        </authorList>
    </citation>
    <scope>NUCLEOTIDE SEQUENCE [LARGE SCALE GENOMIC DNA]</scope>
    <source>
        <strain evidence="4 5">NEG-M</strain>
    </source>
</reference>